<evidence type="ECO:0000313" key="2">
    <source>
        <dbReference type="EMBL" id="RLE10684.1"/>
    </source>
</evidence>
<evidence type="ECO:0000313" key="3">
    <source>
        <dbReference type="Proteomes" id="UP000280417"/>
    </source>
</evidence>
<dbReference type="Proteomes" id="UP000280417">
    <property type="component" value="Unassembled WGS sequence"/>
</dbReference>
<name>A0A662D7E8_UNCAE</name>
<sequence>MDDVNIVKSELEEKLKALSQLEGVYRTTSDPAQKKRVAKEIQKVKRVISVLEESLRIAGHSLGKMGKKDGERDYKPGLLARIPVVNYREDLKDREIDVITSYMRFFENECLPMLSEYYIKLDYNHSLTRDTFYPRFMEIKKILEEYDYELDIFTREEYHNIAFYKDKSVLLKIKYRLMTALSEYFRDLSRFLKLLIDDMNVDGTVVLNPDEVIEISPYIEYRHFDKYFVRDVIEEIFIFCEEFLGYLRVPLSK</sequence>
<organism evidence="2 3">
    <name type="scientific">Aerophobetes bacterium</name>
    <dbReference type="NCBI Taxonomy" id="2030807"/>
    <lineage>
        <taxon>Bacteria</taxon>
        <taxon>Candidatus Aerophobota</taxon>
    </lineage>
</organism>
<gene>
    <name evidence="2" type="ORF">DRJ04_09065</name>
</gene>
<comment type="caution">
    <text evidence="2">The sequence shown here is derived from an EMBL/GenBank/DDBJ whole genome shotgun (WGS) entry which is preliminary data.</text>
</comment>
<evidence type="ECO:0000256" key="1">
    <source>
        <dbReference type="SAM" id="Coils"/>
    </source>
</evidence>
<dbReference type="EMBL" id="QMQA01000313">
    <property type="protein sequence ID" value="RLE10684.1"/>
    <property type="molecule type" value="Genomic_DNA"/>
</dbReference>
<dbReference type="AlphaFoldDB" id="A0A662D7E8"/>
<accession>A0A662D7E8</accession>
<keyword evidence="1" id="KW-0175">Coiled coil</keyword>
<proteinExistence type="predicted"/>
<protein>
    <submittedName>
        <fullName evidence="2">Uncharacterized protein</fullName>
    </submittedName>
</protein>
<feature type="coiled-coil region" evidence="1">
    <location>
        <begin position="1"/>
        <end position="54"/>
    </location>
</feature>
<reference evidence="2 3" key="1">
    <citation type="submission" date="2018-06" db="EMBL/GenBank/DDBJ databases">
        <title>Extensive metabolic versatility and redundancy in microbially diverse, dynamic hydrothermal sediments.</title>
        <authorList>
            <person name="Dombrowski N."/>
            <person name="Teske A."/>
            <person name="Baker B.J."/>
        </authorList>
    </citation>
    <scope>NUCLEOTIDE SEQUENCE [LARGE SCALE GENOMIC DNA]</scope>
    <source>
        <strain evidence="2">B3_G15</strain>
    </source>
</reference>